<feature type="region of interest" description="Disordered" evidence="7">
    <location>
        <begin position="1"/>
        <end position="28"/>
    </location>
</feature>
<keyword evidence="6 8" id="KW-0472">Membrane</keyword>
<dbReference type="PANTHER" id="PTHR47371:SF3">
    <property type="entry name" value="PHOSPHOGLYCEROL TRANSFERASE I"/>
    <property type="match status" value="1"/>
</dbReference>
<comment type="caution">
    <text evidence="10">The sequence shown here is derived from an EMBL/GenBank/DDBJ whole genome shotgun (WGS) entry which is preliminary data.</text>
</comment>
<evidence type="ECO:0000256" key="2">
    <source>
        <dbReference type="ARBA" id="ARBA00004936"/>
    </source>
</evidence>
<keyword evidence="5 8" id="KW-1133">Transmembrane helix</keyword>
<proteinExistence type="predicted"/>
<comment type="pathway">
    <text evidence="2">Cell wall biogenesis; lipoteichoic acid biosynthesis.</text>
</comment>
<feature type="compositionally biased region" description="Pro residues" evidence="7">
    <location>
        <begin position="251"/>
        <end position="269"/>
    </location>
</feature>
<keyword evidence="3" id="KW-1003">Cell membrane</keyword>
<accession>A0A9D1IZH3</accession>
<feature type="domain" description="Sulfatase N-terminal" evidence="9">
    <location>
        <begin position="321"/>
        <end position="607"/>
    </location>
</feature>
<reference evidence="10" key="2">
    <citation type="journal article" date="2021" name="PeerJ">
        <title>Extensive microbial diversity within the chicken gut microbiome revealed by metagenomics and culture.</title>
        <authorList>
            <person name="Gilroy R."/>
            <person name="Ravi A."/>
            <person name="Getino M."/>
            <person name="Pursley I."/>
            <person name="Horton D.L."/>
            <person name="Alikhan N.F."/>
            <person name="Baker D."/>
            <person name="Gharbi K."/>
            <person name="Hall N."/>
            <person name="Watson M."/>
            <person name="Adriaenssens E.M."/>
            <person name="Foster-Nyarko E."/>
            <person name="Jarju S."/>
            <person name="Secka A."/>
            <person name="Antonio M."/>
            <person name="Oren A."/>
            <person name="Chaudhuri R.R."/>
            <person name="La Ragione R."/>
            <person name="Hildebrand F."/>
            <person name="Pallen M.J."/>
        </authorList>
    </citation>
    <scope>NUCLEOTIDE SEQUENCE</scope>
    <source>
        <strain evidence="10">ChiGjej3B3-7149</strain>
    </source>
</reference>
<comment type="subcellular location">
    <subcellularLocation>
        <location evidence="1">Cell membrane</location>
        <topology evidence="1">Multi-pass membrane protein</topology>
    </subcellularLocation>
</comment>
<dbReference type="InterPro" id="IPR000917">
    <property type="entry name" value="Sulfatase_N"/>
</dbReference>
<evidence type="ECO:0000256" key="6">
    <source>
        <dbReference type="ARBA" id="ARBA00023136"/>
    </source>
</evidence>
<dbReference type="AlphaFoldDB" id="A0A9D1IZH3"/>
<feature type="transmembrane region" description="Helical" evidence="8">
    <location>
        <begin position="89"/>
        <end position="111"/>
    </location>
</feature>
<feature type="transmembrane region" description="Helical" evidence="8">
    <location>
        <begin position="33"/>
        <end position="52"/>
    </location>
</feature>
<evidence type="ECO:0000313" key="11">
    <source>
        <dbReference type="Proteomes" id="UP000824238"/>
    </source>
</evidence>
<organism evidence="10 11">
    <name type="scientific">Candidatus Scatomorpha intestinigallinarum</name>
    <dbReference type="NCBI Taxonomy" id="2840923"/>
    <lineage>
        <taxon>Bacteria</taxon>
        <taxon>Bacillati</taxon>
        <taxon>Bacillota</taxon>
        <taxon>Clostridia</taxon>
        <taxon>Eubacteriales</taxon>
        <taxon>Candidatus Scatomorpha</taxon>
    </lineage>
</organism>
<evidence type="ECO:0000256" key="7">
    <source>
        <dbReference type="SAM" id="MobiDB-lite"/>
    </source>
</evidence>
<dbReference type="Pfam" id="PF00884">
    <property type="entry name" value="Sulfatase"/>
    <property type="match status" value="1"/>
</dbReference>
<reference evidence="10" key="1">
    <citation type="submission" date="2020-10" db="EMBL/GenBank/DDBJ databases">
        <authorList>
            <person name="Gilroy R."/>
        </authorList>
    </citation>
    <scope>NUCLEOTIDE SEQUENCE</scope>
    <source>
        <strain evidence="10">ChiGjej3B3-7149</strain>
    </source>
</reference>
<protein>
    <submittedName>
        <fullName evidence="10">LTA synthase family protein</fullName>
    </submittedName>
</protein>
<feature type="transmembrane region" description="Helical" evidence="8">
    <location>
        <begin position="141"/>
        <end position="162"/>
    </location>
</feature>
<evidence type="ECO:0000259" key="9">
    <source>
        <dbReference type="Pfam" id="PF00884"/>
    </source>
</evidence>
<feature type="region of interest" description="Disordered" evidence="7">
    <location>
        <begin position="242"/>
        <end position="271"/>
    </location>
</feature>
<evidence type="ECO:0000313" key="10">
    <source>
        <dbReference type="EMBL" id="HIR55402.1"/>
    </source>
</evidence>
<dbReference type="InterPro" id="IPR017850">
    <property type="entry name" value="Alkaline_phosphatase_core_sf"/>
</dbReference>
<evidence type="ECO:0000256" key="1">
    <source>
        <dbReference type="ARBA" id="ARBA00004651"/>
    </source>
</evidence>
<evidence type="ECO:0000256" key="5">
    <source>
        <dbReference type="ARBA" id="ARBA00022989"/>
    </source>
</evidence>
<dbReference type="InterPro" id="IPR050448">
    <property type="entry name" value="OpgB/LTA_synthase_biosynth"/>
</dbReference>
<dbReference type="EMBL" id="DVHH01000176">
    <property type="protein sequence ID" value="HIR55402.1"/>
    <property type="molecule type" value="Genomic_DNA"/>
</dbReference>
<dbReference type="GO" id="GO:0005886">
    <property type="term" value="C:plasma membrane"/>
    <property type="evidence" value="ECO:0007669"/>
    <property type="project" value="UniProtKB-SubCell"/>
</dbReference>
<evidence type="ECO:0000256" key="3">
    <source>
        <dbReference type="ARBA" id="ARBA00022475"/>
    </source>
</evidence>
<sequence length="690" mass="75986">MNAPSRNSRAALLERTSPSPTNTASTNTERGRGFAAALLCLPAALLWLELVFKAFHSGFTAAGLLFTALFSLAAGFLLCFLAALGGARFFRAATAVFLGLLALFFGIHAVYHDIFSEYLSVGMLGVAGGALTGYWREALRGIVRCLPEILLMLAPFVLWLVFGKRLAPEGLRGRRKLLPLALFLALQLAASAGVRLCTGGAVPLSLSYGEGFVMDTGVANFGLLTAQRIDAAQALEDAARLREARESAAPAPEPTPTPLPTPTPAPTPTPEVFTPEPQVLDIDFEALMANEWDSDILAVHEFVSQSEPSWTNEYTGMFRGKNLVWICAESFSTWALDEVHTPTLYALAHSGFVFENFYCPITAASTTGGEFITLTGLMQNSSKQYMLASKGSYMPYAMGNVLNPLGYTSIAYHGGQYTYYSRNETLPNLGYEFRANTRGIELDEPWLLPTSDLDLVRNTVDDYIGREPFNIYIMSISGHMDYVFGGGHDICSRYKDAVQDITDYTRPAQAYIASQMDLDLAVEYLIDSLDEAGILDDTVIVISADHYPYGLDLEDIESIAGKELDPAFDLEHSTLILWCSEMEEPVYVDKYCESSDILPTLLNLFGVEFDSRLLMGRDILWEGQDFAAFRNYSFISDYGRYNASTGVFTPAEGAPEPPEGYVQDMVDEIRQMYAYSKTIVYDNYYGKVFG</sequence>
<gene>
    <name evidence="10" type="ORF">IAD36_07415</name>
</gene>
<feature type="compositionally biased region" description="Low complexity" evidence="7">
    <location>
        <begin position="16"/>
        <end position="28"/>
    </location>
</feature>
<feature type="transmembrane region" description="Helical" evidence="8">
    <location>
        <begin position="118"/>
        <end position="135"/>
    </location>
</feature>
<dbReference type="Proteomes" id="UP000824238">
    <property type="component" value="Unassembled WGS sequence"/>
</dbReference>
<dbReference type="Gene3D" id="3.40.720.10">
    <property type="entry name" value="Alkaline Phosphatase, subunit A"/>
    <property type="match status" value="1"/>
</dbReference>
<dbReference type="PANTHER" id="PTHR47371">
    <property type="entry name" value="LIPOTEICHOIC ACID SYNTHASE"/>
    <property type="match status" value="1"/>
</dbReference>
<dbReference type="CDD" id="cd16015">
    <property type="entry name" value="LTA_synthase"/>
    <property type="match status" value="1"/>
</dbReference>
<name>A0A9D1IZH3_9FIRM</name>
<keyword evidence="4 8" id="KW-0812">Transmembrane</keyword>
<feature type="transmembrane region" description="Helical" evidence="8">
    <location>
        <begin position="59"/>
        <end position="83"/>
    </location>
</feature>
<evidence type="ECO:0000256" key="8">
    <source>
        <dbReference type="SAM" id="Phobius"/>
    </source>
</evidence>
<evidence type="ECO:0000256" key="4">
    <source>
        <dbReference type="ARBA" id="ARBA00022692"/>
    </source>
</evidence>
<dbReference type="Gene3D" id="3.30.1120.170">
    <property type="match status" value="1"/>
</dbReference>
<dbReference type="SUPFAM" id="SSF53649">
    <property type="entry name" value="Alkaline phosphatase-like"/>
    <property type="match status" value="1"/>
</dbReference>